<dbReference type="AlphaFoldDB" id="A0A2G5E7L4"/>
<dbReference type="InterPro" id="IPR044206">
    <property type="entry name" value="EGC1/2"/>
</dbReference>
<dbReference type="Gene3D" id="2.40.40.10">
    <property type="entry name" value="RlpA-like domain"/>
    <property type="match status" value="1"/>
</dbReference>
<dbReference type="EMBL" id="KZ305028">
    <property type="protein sequence ID" value="PIA51769.1"/>
    <property type="molecule type" value="Genomic_DNA"/>
</dbReference>
<organism evidence="6 7">
    <name type="scientific">Aquilegia coerulea</name>
    <name type="common">Rocky mountain columbine</name>
    <dbReference type="NCBI Taxonomy" id="218851"/>
    <lineage>
        <taxon>Eukaryota</taxon>
        <taxon>Viridiplantae</taxon>
        <taxon>Streptophyta</taxon>
        <taxon>Embryophyta</taxon>
        <taxon>Tracheophyta</taxon>
        <taxon>Spermatophyta</taxon>
        <taxon>Magnoliopsida</taxon>
        <taxon>Ranunculales</taxon>
        <taxon>Ranunculaceae</taxon>
        <taxon>Thalictroideae</taxon>
        <taxon>Aquilegia</taxon>
    </lineage>
</organism>
<dbReference type="InterPro" id="IPR007112">
    <property type="entry name" value="Expansin/allergen_DPBB_dom"/>
</dbReference>
<evidence type="ECO:0000256" key="1">
    <source>
        <dbReference type="ARBA" id="ARBA00004613"/>
    </source>
</evidence>
<evidence type="ECO:0000256" key="4">
    <source>
        <dbReference type="SAM" id="SignalP"/>
    </source>
</evidence>
<dbReference type="PROSITE" id="PS50842">
    <property type="entry name" value="EXPANSIN_EG45"/>
    <property type="match status" value="1"/>
</dbReference>
<name>A0A2G5E7L4_AQUCA</name>
<dbReference type="InParanoid" id="A0A2G5E7L4"/>
<dbReference type="Proteomes" id="UP000230069">
    <property type="component" value="Unassembled WGS sequence"/>
</dbReference>
<evidence type="ECO:0000259" key="5">
    <source>
        <dbReference type="PROSITE" id="PS50842"/>
    </source>
</evidence>
<dbReference type="GO" id="GO:0048046">
    <property type="term" value="C:apoplast"/>
    <property type="evidence" value="ECO:0007669"/>
    <property type="project" value="InterPro"/>
</dbReference>
<reference evidence="6 7" key="1">
    <citation type="submission" date="2017-09" db="EMBL/GenBank/DDBJ databases">
        <title>WGS assembly of Aquilegia coerulea Goldsmith.</title>
        <authorList>
            <person name="Hodges S."/>
            <person name="Kramer E."/>
            <person name="Nordborg M."/>
            <person name="Tomkins J."/>
            <person name="Borevitz J."/>
            <person name="Derieg N."/>
            <person name="Yan J."/>
            <person name="Mihaltcheva S."/>
            <person name="Hayes R.D."/>
            <person name="Rokhsar D."/>
        </authorList>
    </citation>
    <scope>NUCLEOTIDE SEQUENCE [LARGE SCALE GENOMIC DNA]</scope>
    <source>
        <strain evidence="7">cv. Goldsmith</strain>
    </source>
</reference>
<dbReference type="PANTHER" id="PTHR47295:SF2">
    <property type="entry name" value="EG45-LIKE DOMAIN CONTAINING PROTEIN 1-RELATED"/>
    <property type="match status" value="1"/>
</dbReference>
<keyword evidence="3 4" id="KW-0732">Signal</keyword>
<feature type="domain" description="Expansin-like EG45" evidence="5">
    <location>
        <begin position="28"/>
        <end position="128"/>
    </location>
</feature>
<dbReference type="SUPFAM" id="SSF50685">
    <property type="entry name" value="Barwin-like endoglucanases"/>
    <property type="match status" value="1"/>
</dbReference>
<dbReference type="STRING" id="218851.A0A2G5E7L4"/>
<accession>A0A2G5E7L4</accession>
<dbReference type="InterPro" id="IPR036908">
    <property type="entry name" value="RlpA-like_sf"/>
</dbReference>
<gene>
    <name evidence="6" type="ORF">AQUCO_01100562v1</name>
</gene>
<dbReference type="Pfam" id="PF03330">
    <property type="entry name" value="DPBB_1"/>
    <property type="match status" value="1"/>
</dbReference>
<keyword evidence="7" id="KW-1185">Reference proteome</keyword>
<dbReference type="GO" id="GO:0009627">
    <property type="term" value="P:systemic acquired resistance"/>
    <property type="evidence" value="ECO:0007669"/>
    <property type="project" value="InterPro"/>
</dbReference>
<dbReference type="FunFam" id="2.40.40.10:FF:000005">
    <property type="entry name" value="Barwin-related endoglucanase"/>
    <property type="match status" value="1"/>
</dbReference>
<evidence type="ECO:0000313" key="7">
    <source>
        <dbReference type="Proteomes" id="UP000230069"/>
    </source>
</evidence>
<keyword evidence="2" id="KW-0964">Secreted</keyword>
<protein>
    <recommendedName>
        <fullName evidence="5">Expansin-like EG45 domain-containing protein</fullName>
    </recommendedName>
</protein>
<sequence>MAMTKMSVALIVVGLIVSLVSVVSAIPGTATFYDHYVPSACYGNKNNGVMIAAASDVFWYNKAACGKMYHVRCTGSTNGVPHPCRGNGVTVKIVDYCPGCGGTIDLSKEAFAMIADPIAGRINVDYTP</sequence>
<evidence type="ECO:0000256" key="3">
    <source>
        <dbReference type="ARBA" id="ARBA00022729"/>
    </source>
</evidence>
<feature type="chain" id="PRO_5013639998" description="Expansin-like EG45 domain-containing protein" evidence="4">
    <location>
        <begin position="26"/>
        <end position="128"/>
    </location>
</feature>
<dbReference type="OrthoDB" id="623670at2759"/>
<dbReference type="PANTHER" id="PTHR47295">
    <property type="entry name" value="EG45-LIKE DOMAIN CONTAINING PROTEIN 1-RELATED"/>
    <property type="match status" value="1"/>
</dbReference>
<evidence type="ECO:0000313" key="6">
    <source>
        <dbReference type="EMBL" id="PIA51769.1"/>
    </source>
</evidence>
<feature type="signal peptide" evidence="4">
    <location>
        <begin position="1"/>
        <end position="25"/>
    </location>
</feature>
<proteinExistence type="predicted"/>
<evidence type="ECO:0000256" key="2">
    <source>
        <dbReference type="ARBA" id="ARBA00022525"/>
    </source>
</evidence>
<dbReference type="CDD" id="cd22269">
    <property type="entry name" value="DPBB_EG45-like"/>
    <property type="match status" value="1"/>
</dbReference>
<comment type="subcellular location">
    <subcellularLocation>
        <location evidence="1">Secreted</location>
    </subcellularLocation>
</comment>
<dbReference type="InterPro" id="IPR009009">
    <property type="entry name" value="RlpA-like_DPBB"/>
</dbReference>